<dbReference type="STRING" id="266265.Bxe_A3094"/>
<dbReference type="PATRIC" id="fig|266265.5.peg.1392"/>
<organism evidence="1 2">
    <name type="scientific">Paraburkholderia xenovorans (strain LB400)</name>
    <dbReference type="NCBI Taxonomy" id="266265"/>
    <lineage>
        <taxon>Bacteria</taxon>
        <taxon>Pseudomonadati</taxon>
        <taxon>Pseudomonadota</taxon>
        <taxon>Betaproteobacteria</taxon>
        <taxon>Burkholderiales</taxon>
        <taxon>Burkholderiaceae</taxon>
        <taxon>Paraburkholderia</taxon>
    </lineage>
</organism>
<dbReference type="AlphaFoldDB" id="Q141V4"/>
<name>Q141V4_PARXL</name>
<evidence type="ECO:0000313" key="2">
    <source>
        <dbReference type="Proteomes" id="UP000001817"/>
    </source>
</evidence>
<evidence type="ECO:0000313" key="1">
    <source>
        <dbReference type="EMBL" id="ABE29885.1"/>
    </source>
</evidence>
<dbReference type="Proteomes" id="UP000001817">
    <property type="component" value="Chromosome 1"/>
</dbReference>
<protein>
    <submittedName>
        <fullName evidence="1">Uncharacterized protein</fullName>
    </submittedName>
</protein>
<dbReference type="KEGG" id="bxb:DR64_779"/>
<keyword evidence="2" id="KW-1185">Reference proteome</keyword>
<dbReference type="KEGG" id="bxe:Bxe_A3094"/>
<proteinExistence type="predicted"/>
<dbReference type="EMBL" id="CP000270">
    <property type="protein sequence ID" value="ABE29885.1"/>
    <property type="molecule type" value="Genomic_DNA"/>
</dbReference>
<dbReference type="RefSeq" id="WP_011487599.1">
    <property type="nucleotide sequence ID" value="NC_007951.1"/>
</dbReference>
<reference evidence="1 2" key="1">
    <citation type="journal article" date="2006" name="Proc. Natl. Acad. Sci. U.S.A.">
        <title>Burkholderia xenovorans LB400 harbors a multi-replicon, 9.73-Mbp genome shaped for versatility.</title>
        <authorList>
            <person name="Chain P.S."/>
            <person name="Denef V.J."/>
            <person name="Konstantinidis K.T."/>
            <person name="Vergez L.M."/>
            <person name="Agullo L."/>
            <person name="Reyes V.L."/>
            <person name="Hauser L."/>
            <person name="Cordova M."/>
            <person name="Gomez L."/>
            <person name="Gonzalez M."/>
            <person name="Land M."/>
            <person name="Lao V."/>
            <person name="Larimer F."/>
            <person name="LiPuma J.J."/>
            <person name="Mahenthiralingam E."/>
            <person name="Malfatti S.A."/>
            <person name="Marx C.J."/>
            <person name="Parnell J.J."/>
            <person name="Ramette A."/>
            <person name="Richardson P."/>
            <person name="Seeger M."/>
            <person name="Smith D."/>
            <person name="Spilker T."/>
            <person name="Sul W.J."/>
            <person name="Tsoi T.V."/>
            <person name="Ulrich L.E."/>
            <person name="Zhulin I.B."/>
            <person name="Tiedje J.M."/>
        </authorList>
    </citation>
    <scope>NUCLEOTIDE SEQUENCE [LARGE SCALE GENOMIC DNA]</scope>
    <source>
        <strain evidence="1 2">LB400</strain>
    </source>
</reference>
<accession>Q141V4</accession>
<gene>
    <name evidence="1" type="ORF">Bxe_A3094</name>
</gene>
<sequence>MSWISVDVDVSDVLCRLDTDDLLKEIGTRNRKPEGSADISVQQIFEAFYTGNEAIGVQLSKAYVQQVTGRVLP</sequence>